<organism evidence="5 6">
    <name type="scientific">Methylosinus trichosporium (strain ATCC 35070 / NCIMB 11131 / UNIQEM 75 / OB3b)</name>
    <dbReference type="NCBI Taxonomy" id="595536"/>
    <lineage>
        <taxon>Bacteria</taxon>
        <taxon>Pseudomonadati</taxon>
        <taxon>Pseudomonadota</taxon>
        <taxon>Alphaproteobacteria</taxon>
        <taxon>Hyphomicrobiales</taxon>
        <taxon>Methylocystaceae</taxon>
        <taxon>Methylosinus</taxon>
    </lineage>
</organism>
<dbReference type="SUPFAM" id="SSF53383">
    <property type="entry name" value="PLP-dependent transferases"/>
    <property type="match status" value="1"/>
</dbReference>
<dbReference type="Pfam" id="PF00155">
    <property type="entry name" value="Aminotran_1_2"/>
    <property type="match status" value="1"/>
</dbReference>
<dbReference type="KEGG" id="mtw:CQW49_02450"/>
<dbReference type="InterPro" id="IPR015424">
    <property type="entry name" value="PyrdxlP-dep_Trfase"/>
</dbReference>
<feature type="domain" description="Aminotransferase class I/classII large" evidence="4">
    <location>
        <begin position="65"/>
        <end position="328"/>
    </location>
</feature>
<dbReference type="EMBL" id="CP023737">
    <property type="protein sequence ID" value="ATQ66881.1"/>
    <property type="molecule type" value="Genomic_DNA"/>
</dbReference>
<dbReference type="GO" id="GO:0030170">
    <property type="term" value="F:pyridoxal phosphate binding"/>
    <property type="evidence" value="ECO:0007669"/>
    <property type="project" value="InterPro"/>
</dbReference>
<dbReference type="InterPro" id="IPR015421">
    <property type="entry name" value="PyrdxlP-dep_Trfase_major"/>
</dbReference>
<reference evidence="6" key="1">
    <citation type="submission" date="2017-10" db="EMBL/GenBank/DDBJ databases">
        <title>Completed PacBio SMRT sequence of Methylosinus trichosporium OB3b reveals presence of a third large plasmid.</title>
        <authorList>
            <person name="Charles T.C."/>
            <person name="Lynch M.D.J."/>
            <person name="Heil J.R."/>
            <person name="Cheng J."/>
        </authorList>
    </citation>
    <scope>NUCLEOTIDE SEQUENCE [LARGE SCALE GENOMIC DNA]</scope>
    <source>
        <strain evidence="6">OB3b</strain>
    </source>
</reference>
<evidence type="ECO:0000259" key="4">
    <source>
        <dbReference type="Pfam" id="PF00155"/>
    </source>
</evidence>
<evidence type="ECO:0000256" key="2">
    <source>
        <dbReference type="ARBA" id="ARBA00022898"/>
    </source>
</evidence>
<accession>A0A2D2CVQ6</accession>
<dbReference type="RefSeq" id="WP_003609720.1">
    <property type="nucleotide sequence ID" value="NZ_ADVE02000001.1"/>
</dbReference>
<keyword evidence="2" id="KW-0663">Pyridoxal phosphate</keyword>
<dbReference type="GO" id="GO:0008483">
    <property type="term" value="F:transaminase activity"/>
    <property type="evidence" value="ECO:0007669"/>
    <property type="project" value="UniProtKB-KW"/>
</dbReference>
<dbReference type="AlphaFoldDB" id="A0A2D2CVQ6"/>
<keyword evidence="3" id="KW-0808">Transferase</keyword>
<dbReference type="STRING" id="595536.GCA_000178815_00455"/>
<comment type="similarity">
    <text evidence="3">Belongs to the class-I pyridoxal-phosphate-dependent aminotransferase family.</text>
</comment>
<dbReference type="EC" id="2.6.1.-" evidence="3"/>
<proteinExistence type="inferred from homology"/>
<keyword evidence="3" id="KW-0032">Aminotransferase</keyword>
<dbReference type="Proteomes" id="UP000230709">
    <property type="component" value="Chromosome"/>
</dbReference>
<dbReference type="PANTHER" id="PTHR42885:SF1">
    <property type="entry name" value="THREONINE-PHOSPHATE DECARBOXYLASE"/>
    <property type="match status" value="1"/>
</dbReference>
<evidence type="ECO:0000256" key="3">
    <source>
        <dbReference type="RuleBase" id="RU000481"/>
    </source>
</evidence>
<gene>
    <name evidence="5" type="ORF">CQW49_02450</name>
</gene>
<dbReference type="Gene3D" id="3.90.1150.10">
    <property type="entry name" value="Aspartate Aminotransferase, domain 1"/>
    <property type="match status" value="1"/>
</dbReference>
<dbReference type="PROSITE" id="PS00105">
    <property type="entry name" value="AA_TRANSFER_CLASS_1"/>
    <property type="match status" value="1"/>
</dbReference>
<dbReference type="InterPro" id="IPR004838">
    <property type="entry name" value="NHTrfase_class1_PyrdxlP-BS"/>
</dbReference>
<dbReference type="InterPro" id="IPR015422">
    <property type="entry name" value="PyrdxlP-dep_Trfase_small"/>
</dbReference>
<name>A0A2D2CVQ6_METT3</name>
<dbReference type="PANTHER" id="PTHR42885">
    <property type="entry name" value="HISTIDINOL-PHOSPHATE AMINOTRANSFERASE-RELATED"/>
    <property type="match status" value="1"/>
</dbReference>
<dbReference type="Gene3D" id="3.40.640.10">
    <property type="entry name" value="Type I PLP-dependent aspartate aminotransferase-like (Major domain)"/>
    <property type="match status" value="1"/>
</dbReference>
<evidence type="ECO:0000313" key="5">
    <source>
        <dbReference type="EMBL" id="ATQ66881.1"/>
    </source>
</evidence>
<evidence type="ECO:0000313" key="6">
    <source>
        <dbReference type="Proteomes" id="UP000230709"/>
    </source>
</evidence>
<evidence type="ECO:0000256" key="1">
    <source>
        <dbReference type="ARBA" id="ARBA00001933"/>
    </source>
</evidence>
<keyword evidence="6" id="KW-1185">Reference proteome</keyword>
<sequence length="333" mass="35926">MTVSTTLGAMNGFTFHGGRLAGAELAWPQAPRPWIDLSTGVNPDPYPAPPARCAARARLPFPEEIAALEAAAGAAFGVDDPQRVVALPGAEAGLRLLPHLLGAKTAFAPGPTYASHGEAWTEAGARLVEREEEAEAVVLVDPNNPDGRMWERADLLDIADRLGGRGWLIVDESFADMWDRPSVAAAGHERILALRSFGKFYGLAGLRLGFALAPPQMAQRLRRAIGEWPVGADAIAAGLAAYPDVEWRRRARARLCARADALDLLLTRSGLRVIGGTPLFRLAEAEDAGERFGRLAAAGVLTRPFELRPRWLRFGLPRERELERLRAALEGSA</sequence>
<protein>
    <recommendedName>
        <fullName evidence="3">Aminotransferase</fullName>
        <ecNumber evidence="3">2.6.1.-</ecNumber>
    </recommendedName>
</protein>
<comment type="cofactor">
    <cofactor evidence="1 3">
        <name>pyridoxal 5'-phosphate</name>
        <dbReference type="ChEBI" id="CHEBI:597326"/>
    </cofactor>
</comment>
<dbReference type="InterPro" id="IPR004839">
    <property type="entry name" value="Aminotransferase_I/II_large"/>
</dbReference>